<proteinExistence type="predicted"/>
<feature type="signal peptide" evidence="1">
    <location>
        <begin position="1"/>
        <end position="28"/>
    </location>
</feature>
<name>A0ABP9VSW4_9BACT</name>
<evidence type="ECO:0000313" key="4">
    <source>
        <dbReference type="Proteomes" id="UP001416858"/>
    </source>
</evidence>
<sequence>MPRSSRSITPLCSALCLVCFGIAVNAHAQETEPASAESASAVRAFIDDDGPGWRSLSESDFTHVNSAEDTWSWKDGVLHCTGRPVSVLRTTKPVKNFEMVVEWMHERSAGNSGVFVWTTPESIEKITKAGKPGLPAGIEVQILDHGYTEMRKSRGQSYDWFGTNGDVFPVRVKMTPFPPLSPDGSRSFPRKHLAKGHGHWNHYYIRGINGEVRLWVNGEEVSGGTGIEPAEGYLCLESEGSPIQFRKLRIRELP</sequence>
<feature type="domain" description="3-keto-alpha-glucoside-1,2-lyase/3-keto-2-hydroxy-glucal hydratase" evidence="2">
    <location>
        <begin position="53"/>
        <end position="251"/>
    </location>
</feature>
<evidence type="ECO:0000256" key="1">
    <source>
        <dbReference type="SAM" id="SignalP"/>
    </source>
</evidence>
<dbReference type="Gene3D" id="2.60.120.560">
    <property type="entry name" value="Exo-inulinase, domain 1"/>
    <property type="match status" value="1"/>
</dbReference>
<gene>
    <name evidence="3" type="ORF">Rcae01_02041</name>
</gene>
<reference evidence="3 4" key="1">
    <citation type="submission" date="2024-02" db="EMBL/GenBank/DDBJ databases">
        <title>Rhodopirellula caenicola NBRC 110016.</title>
        <authorList>
            <person name="Ichikawa N."/>
            <person name="Katano-Makiyama Y."/>
            <person name="Hidaka K."/>
        </authorList>
    </citation>
    <scope>NUCLEOTIDE SEQUENCE [LARGE SCALE GENOMIC DNA]</scope>
    <source>
        <strain evidence="3 4">NBRC 110016</strain>
    </source>
</reference>
<dbReference type="InterPro" id="IPR010496">
    <property type="entry name" value="AL/BT2_dom"/>
</dbReference>
<keyword evidence="4" id="KW-1185">Reference proteome</keyword>
<comment type="caution">
    <text evidence="3">The sequence shown here is derived from an EMBL/GenBank/DDBJ whole genome shotgun (WGS) entry which is preliminary data.</text>
</comment>
<feature type="chain" id="PRO_5045479800" description="3-keto-alpha-glucoside-1,2-lyase/3-keto-2-hydroxy-glucal hydratase domain-containing protein" evidence="1">
    <location>
        <begin position="29"/>
        <end position="254"/>
    </location>
</feature>
<dbReference type="Proteomes" id="UP001416858">
    <property type="component" value="Unassembled WGS sequence"/>
</dbReference>
<evidence type="ECO:0000313" key="3">
    <source>
        <dbReference type="EMBL" id="GAA5506588.1"/>
    </source>
</evidence>
<organism evidence="3 4">
    <name type="scientific">Novipirellula caenicola</name>
    <dbReference type="NCBI Taxonomy" id="1536901"/>
    <lineage>
        <taxon>Bacteria</taxon>
        <taxon>Pseudomonadati</taxon>
        <taxon>Planctomycetota</taxon>
        <taxon>Planctomycetia</taxon>
        <taxon>Pirellulales</taxon>
        <taxon>Pirellulaceae</taxon>
        <taxon>Novipirellula</taxon>
    </lineage>
</organism>
<dbReference type="Pfam" id="PF06439">
    <property type="entry name" value="3keto-disac_hyd"/>
    <property type="match status" value="1"/>
</dbReference>
<keyword evidence="1" id="KW-0732">Signal</keyword>
<dbReference type="EMBL" id="BAABRO010000003">
    <property type="protein sequence ID" value="GAA5506588.1"/>
    <property type="molecule type" value="Genomic_DNA"/>
</dbReference>
<protein>
    <recommendedName>
        <fullName evidence="2">3-keto-alpha-glucoside-1,2-lyase/3-keto-2-hydroxy-glucal hydratase domain-containing protein</fullName>
    </recommendedName>
</protein>
<evidence type="ECO:0000259" key="2">
    <source>
        <dbReference type="Pfam" id="PF06439"/>
    </source>
</evidence>
<accession>A0ABP9VSW4</accession>